<accession>A0A2G8TBB7</accession>
<dbReference type="Proteomes" id="UP000230390">
    <property type="component" value="Unassembled WGS sequence"/>
</dbReference>
<dbReference type="RefSeq" id="WP_099792090.1">
    <property type="nucleotide sequence ID" value="NZ_JBHLYV010000018.1"/>
</dbReference>
<proteinExistence type="predicted"/>
<dbReference type="AlphaFoldDB" id="A0A2G8TBB7"/>
<reference evidence="2 3" key="1">
    <citation type="submission" date="2017-10" db="EMBL/GenBank/DDBJ databases">
        <title>Massilia psychrophilum sp. nov., a novel purple-pigmented bacterium isolated from Tianshan glacier, Xinjiang Municipality, China.</title>
        <authorList>
            <person name="Wang H."/>
        </authorList>
    </citation>
    <scope>NUCLEOTIDE SEQUENCE [LARGE SCALE GENOMIC DNA]</scope>
    <source>
        <strain evidence="2 3">JCM 30074</strain>
    </source>
</reference>
<sequence>MKIVISLVLAVACANASAEVTVGGTLHGSSLREWHAASPANQLITIADIVEKVLNLRDPLAVAPKARAVQSCINRVSNNFKLRSQMVTDTAVACMAELGYLPR</sequence>
<keyword evidence="3" id="KW-1185">Reference proteome</keyword>
<protein>
    <recommendedName>
        <fullName evidence="4">UrcA family protein</fullName>
    </recommendedName>
</protein>
<evidence type="ECO:0000313" key="3">
    <source>
        <dbReference type="Proteomes" id="UP000230390"/>
    </source>
</evidence>
<evidence type="ECO:0008006" key="4">
    <source>
        <dbReference type="Google" id="ProtNLM"/>
    </source>
</evidence>
<keyword evidence="1" id="KW-0732">Signal</keyword>
<evidence type="ECO:0000313" key="2">
    <source>
        <dbReference type="EMBL" id="PIL42968.1"/>
    </source>
</evidence>
<feature type="signal peptide" evidence="1">
    <location>
        <begin position="1"/>
        <end position="18"/>
    </location>
</feature>
<feature type="chain" id="PRO_5013815973" description="UrcA family protein" evidence="1">
    <location>
        <begin position="19"/>
        <end position="103"/>
    </location>
</feature>
<dbReference type="EMBL" id="PDOC01000018">
    <property type="protein sequence ID" value="PIL42968.1"/>
    <property type="molecule type" value="Genomic_DNA"/>
</dbReference>
<name>A0A2G8TBB7_9BURK</name>
<gene>
    <name evidence="2" type="ORF">CR105_21645</name>
</gene>
<evidence type="ECO:0000256" key="1">
    <source>
        <dbReference type="SAM" id="SignalP"/>
    </source>
</evidence>
<comment type="caution">
    <text evidence="2">The sequence shown here is derived from an EMBL/GenBank/DDBJ whole genome shotgun (WGS) entry which is preliminary data.</text>
</comment>
<organism evidence="2 3">
    <name type="scientific">Massilia eurypsychrophila</name>
    <dbReference type="NCBI Taxonomy" id="1485217"/>
    <lineage>
        <taxon>Bacteria</taxon>
        <taxon>Pseudomonadati</taxon>
        <taxon>Pseudomonadota</taxon>
        <taxon>Betaproteobacteria</taxon>
        <taxon>Burkholderiales</taxon>
        <taxon>Oxalobacteraceae</taxon>
        <taxon>Telluria group</taxon>
        <taxon>Massilia</taxon>
    </lineage>
</organism>